<accession>A0ABU7G6A9</accession>
<dbReference type="SUPFAM" id="SSF46785">
    <property type="entry name" value="Winged helix' DNA-binding domain"/>
    <property type="match status" value="1"/>
</dbReference>
<dbReference type="PANTHER" id="PTHR46577:SF1">
    <property type="entry name" value="HTH-TYPE TRANSCRIPTIONAL REGULATORY PROTEIN GABR"/>
    <property type="match status" value="1"/>
</dbReference>
<dbReference type="EMBL" id="JAYDYW010000010">
    <property type="protein sequence ID" value="MEE1674843.1"/>
    <property type="molecule type" value="Genomic_DNA"/>
</dbReference>
<dbReference type="InterPro" id="IPR036390">
    <property type="entry name" value="WH_DNA-bd_sf"/>
</dbReference>
<name>A0ABU7G6A9_9ALTE</name>
<gene>
    <name evidence="7" type="ORF">SNR37_000162</name>
</gene>
<dbReference type="InterPro" id="IPR004839">
    <property type="entry name" value="Aminotransferase_I/II_large"/>
</dbReference>
<dbReference type="GO" id="GO:0008483">
    <property type="term" value="F:transaminase activity"/>
    <property type="evidence" value="ECO:0007669"/>
    <property type="project" value="UniProtKB-KW"/>
</dbReference>
<evidence type="ECO:0000256" key="4">
    <source>
        <dbReference type="ARBA" id="ARBA00023125"/>
    </source>
</evidence>
<keyword evidence="2" id="KW-0663">Pyridoxal phosphate</keyword>
<comment type="caution">
    <text evidence="7">The sequence shown here is derived from an EMBL/GenBank/DDBJ whole genome shotgun (WGS) entry which is preliminary data.</text>
</comment>
<dbReference type="InterPro" id="IPR015421">
    <property type="entry name" value="PyrdxlP-dep_Trfase_major"/>
</dbReference>
<dbReference type="SUPFAM" id="SSF53383">
    <property type="entry name" value="PLP-dependent transferases"/>
    <property type="match status" value="1"/>
</dbReference>
<comment type="similarity">
    <text evidence="1">In the C-terminal section; belongs to the class-I pyridoxal-phosphate-dependent aminotransferase family.</text>
</comment>
<keyword evidence="3" id="KW-0805">Transcription regulation</keyword>
<keyword evidence="8" id="KW-1185">Reference proteome</keyword>
<keyword evidence="5" id="KW-0804">Transcription</keyword>
<dbReference type="InterPro" id="IPR000524">
    <property type="entry name" value="Tscrpt_reg_HTH_GntR"/>
</dbReference>
<dbReference type="InterPro" id="IPR051446">
    <property type="entry name" value="HTH_trans_reg/aminotransferase"/>
</dbReference>
<dbReference type="Pfam" id="PF00155">
    <property type="entry name" value="Aminotran_1_2"/>
    <property type="match status" value="1"/>
</dbReference>
<protein>
    <submittedName>
        <fullName evidence="7">PLP-dependent aminotransferase family protein</fullName>
    </submittedName>
</protein>
<evidence type="ECO:0000313" key="7">
    <source>
        <dbReference type="EMBL" id="MEE1674843.1"/>
    </source>
</evidence>
<dbReference type="SMART" id="SM00345">
    <property type="entry name" value="HTH_GNTR"/>
    <property type="match status" value="1"/>
</dbReference>
<dbReference type="RefSeq" id="WP_329775884.1">
    <property type="nucleotide sequence ID" value="NZ_JAYDYW010000010.1"/>
</dbReference>
<feature type="domain" description="HTH gntR-type" evidence="6">
    <location>
        <begin position="13"/>
        <end position="81"/>
    </location>
</feature>
<dbReference type="InterPro" id="IPR015422">
    <property type="entry name" value="PyrdxlP-dep_Trfase_small"/>
</dbReference>
<dbReference type="InterPro" id="IPR015424">
    <property type="entry name" value="PyrdxlP-dep_Trfase"/>
</dbReference>
<proteinExistence type="inferred from homology"/>
<dbReference type="Proteomes" id="UP001310248">
    <property type="component" value="Unassembled WGS sequence"/>
</dbReference>
<evidence type="ECO:0000256" key="1">
    <source>
        <dbReference type="ARBA" id="ARBA00005384"/>
    </source>
</evidence>
<keyword evidence="7" id="KW-0032">Aminotransferase</keyword>
<evidence type="ECO:0000313" key="8">
    <source>
        <dbReference type="Proteomes" id="UP001310248"/>
    </source>
</evidence>
<dbReference type="Pfam" id="PF00392">
    <property type="entry name" value="GntR"/>
    <property type="match status" value="1"/>
</dbReference>
<keyword evidence="4" id="KW-0238">DNA-binding</keyword>
<evidence type="ECO:0000256" key="3">
    <source>
        <dbReference type="ARBA" id="ARBA00023015"/>
    </source>
</evidence>
<dbReference type="Gene3D" id="1.10.10.10">
    <property type="entry name" value="Winged helix-like DNA-binding domain superfamily/Winged helix DNA-binding domain"/>
    <property type="match status" value="1"/>
</dbReference>
<evidence type="ECO:0000256" key="5">
    <source>
        <dbReference type="ARBA" id="ARBA00023163"/>
    </source>
</evidence>
<evidence type="ECO:0000259" key="6">
    <source>
        <dbReference type="PROSITE" id="PS50949"/>
    </source>
</evidence>
<dbReference type="CDD" id="cd00609">
    <property type="entry name" value="AAT_like"/>
    <property type="match status" value="1"/>
</dbReference>
<dbReference type="PANTHER" id="PTHR46577">
    <property type="entry name" value="HTH-TYPE TRANSCRIPTIONAL REGULATORY PROTEIN GABR"/>
    <property type="match status" value="1"/>
</dbReference>
<evidence type="ECO:0000256" key="2">
    <source>
        <dbReference type="ARBA" id="ARBA00022898"/>
    </source>
</evidence>
<keyword evidence="7" id="KW-0808">Transferase</keyword>
<dbReference type="Gene3D" id="3.40.640.10">
    <property type="entry name" value="Type I PLP-dependent aspartate aminotransferase-like (Major domain)"/>
    <property type="match status" value="1"/>
</dbReference>
<organism evidence="7 8">
    <name type="scientific">Agarivorans aestuarii</name>
    <dbReference type="NCBI Taxonomy" id="1563703"/>
    <lineage>
        <taxon>Bacteria</taxon>
        <taxon>Pseudomonadati</taxon>
        <taxon>Pseudomonadota</taxon>
        <taxon>Gammaproteobacteria</taxon>
        <taxon>Alteromonadales</taxon>
        <taxon>Alteromonadaceae</taxon>
        <taxon>Agarivorans</taxon>
    </lineage>
</organism>
<dbReference type="InterPro" id="IPR036388">
    <property type="entry name" value="WH-like_DNA-bd_sf"/>
</dbReference>
<dbReference type="PROSITE" id="PS50949">
    <property type="entry name" value="HTH_GNTR"/>
    <property type="match status" value="1"/>
</dbReference>
<dbReference type="CDD" id="cd07377">
    <property type="entry name" value="WHTH_GntR"/>
    <property type="match status" value="1"/>
</dbReference>
<dbReference type="Gene3D" id="3.90.1150.10">
    <property type="entry name" value="Aspartate Aminotransferase, domain 1"/>
    <property type="match status" value="1"/>
</dbReference>
<reference evidence="8" key="1">
    <citation type="submission" date="2023-07" db="EMBL/GenBank/DDBJ databases">
        <title>Draft genome sequence of Agarivorans aestuarii strain ZMCS4, a CAZymes producing bacteria isolated from the marine brown algae Clodostephus spongiosus.</title>
        <authorList>
            <person name="Lorente B."/>
            <person name="Cabral C."/>
            <person name="Frias J."/>
            <person name="Faria J."/>
            <person name="Toubarro D."/>
        </authorList>
    </citation>
    <scope>NUCLEOTIDE SEQUENCE [LARGE SCALE GENOMIC DNA]</scope>
    <source>
        <strain evidence="8">ZMCS4</strain>
    </source>
</reference>
<sequence length="454" mass="50236">MQALLAGFNPQARPLYLEIARCIENAILKGQLSYQAKLPAHRVLAKTLGSSAVTVRQAYQDLERKGLISSGVGKGSFVSLNVNLSDGIKGRTGDELNLSLIAPLHAPLISPLSIQLQQLSASNLPAFCGYEDDEGNQEQLAVLHQWVEAQGIRCNQEQLIICHGAQHALLVAILATTQVGDRVAVERLCYPGILSILRQTGRVPVAIEMDELGILPQSLSQQQQAQPISALVLVASCQNPTASVMPNQRREQLAEVVKGSPITVIDDDIYGFLTEQEIKPFYHFAPKQTVYLNSLSKSVSPSLRLGVLVVPNELREDYINLVRTTLWLPSPLLVQLACQLIKGGDVAKIAQWQKAQATRRQHLAKQLLGELEFVNQDHERHSAFHLWLYLPDGWTSKAFVEVMRKQGVHLSADHHFSMDKPQRSAVRISLMATPDLNKLKQALGLIRDVLLRRT</sequence>